<dbReference type="Proteomes" id="UP000016922">
    <property type="component" value="Unassembled WGS sequence"/>
</dbReference>
<evidence type="ECO:0000259" key="4">
    <source>
        <dbReference type="Pfam" id="PF01494"/>
    </source>
</evidence>
<dbReference type="GO" id="GO:0044550">
    <property type="term" value="P:secondary metabolite biosynthetic process"/>
    <property type="evidence" value="ECO:0007669"/>
    <property type="project" value="TreeGrafter"/>
</dbReference>
<dbReference type="OrthoDB" id="417877at2759"/>
<dbReference type="AlphaFoldDB" id="S3DC98"/>
<keyword evidence="2" id="KW-0274">FAD</keyword>
<dbReference type="GeneID" id="19459854"/>
<organism evidence="5 6">
    <name type="scientific">Glarea lozoyensis (strain ATCC 20868 / MF5171)</name>
    <dbReference type="NCBI Taxonomy" id="1116229"/>
    <lineage>
        <taxon>Eukaryota</taxon>
        <taxon>Fungi</taxon>
        <taxon>Dikarya</taxon>
        <taxon>Ascomycota</taxon>
        <taxon>Pezizomycotina</taxon>
        <taxon>Leotiomycetes</taxon>
        <taxon>Helotiales</taxon>
        <taxon>Helotiaceae</taxon>
        <taxon>Glarea</taxon>
    </lineage>
</organism>
<dbReference type="PRINTS" id="PR00420">
    <property type="entry name" value="RNGMNOXGNASE"/>
</dbReference>
<dbReference type="PANTHER" id="PTHR46720">
    <property type="entry name" value="HYDROXYLASE, PUTATIVE (AFU_ORTHOLOGUE AFUA_3G01460)-RELATED"/>
    <property type="match status" value="1"/>
</dbReference>
<evidence type="ECO:0000313" key="6">
    <source>
        <dbReference type="Proteomes" id="UP000016922"/>
    </source>
</evidence>
<keyword evidence="3" id="KW-0560">Oxidoreductase</keyword>
<keyword evidence="1" id="KW-0285">Flavoprotein</keyword>
<feature type="domain" description="FAD-binding" evidence="4">
    <location>
        <begin position="149"/>
        <end position="382"/>
    </location>
</feature>
<dbReference type="InterPro" id="IPR036188">
    <property type="entry name" value="FAD/NAD-bd_sf"/>
</dbReference>
<dbReference type="PANTHER" id="PTHR46720:SF3">
    <property type="entry name" value="FAD-BINDING DOMAIN-CONTAINING PROTEIN-RELATED"/>
    <property type="match status" value="1"/>
</dbReference>
<dbReference type="eggNOG" id="KOG2614">
    <property type="taxonomic scope" value="Eukaryota"/>
</dbReference>
<evidence type="ECO:0000313" key="5">
    <source>
        <dbReference type="EMBL" id="EPE29636.1"/>
    </source>
</evidence>
<reference evidence="5 6" key="1">
    <citation type="journal article" date="2013" name="BMC Genomics">
        <title>Genomics-driven discovery of the pneumocandin biosynthetic gene cluster in the fungus Glarea lozoyensis.</title>
        <authorList>
            <person name="Chen L."/>
            <person name="Yue Q."/>
            <person name="Zhang X."/>
            <person name="Xiang M."/>
            <person name="Wang C."/>
            <person name="Li S."/>
            <person name="Che Y."/>
            <person name="Ortiz-Lopez F.J."/>
            <person name="Bills G.F."/>
            <person name="Liu X."/>
            <person name="An Z."/>
        </authorList>
    </citation>
    <scope>NUCLEOTIDE SEQUENCE [LARGE SCALE GENOMIC DNA]</scope>
    <source>
        <strain evidence="6">ATCC 20868 / MF5171</strain>
    </source>
</reference>
<dbReference type="KEGG" id="glz:GLAREA_00796"/>
<dbReference type="GO" id="GO:0071949">
    <property type="term" value="F:FAD binding"/>
    <property type="evidence" value="ECO:0007669"/>
    <property type="project" value="InterPro"/>
</dbReference>
<gene>
    <name evidence="5" type="ORF">GLAREA_00796</name>
</gene>
<dbReference type="GO" id="GO:0016491">
    <property type="term" value="F:oxidoreductase activity"/>
    <property type="evidence" value="ECO:0007669"/>
    <property type="project" value="UniProtKB-KW"/>
</dbReference>
<evidence type="ECO:0000256" key="2">
    <source>
        <dbReference type="ARBA" id="ARBA00022827"/>
    </source>
</evidence>
<dbReference type="OMA" id="HVQKIIG"/>
<name>S3DC98_GLAL2</name>
<dbReference type="SUPFAM" id="SSF54373">
    <property type="entry name" value="FAD-linked reductases, C-terminal domain"/>
    <property type="match status" value="1"/>
</dbReference>
<dbReference type="SUPFAM" id="SSF51905">
    <property type="entry name" value="FAD/NAD(P)-binding domain"/>
    <property type="match status" value="1"/>
</dbReference>
<dbReference type="HOGENOM" id="CLU_009665_6_3_1"/>
<dbReference type="EMBL" id="KE145367">
    <property type="protein sequence ID" value="EPE29636.1"/>
    <property type="molecule type" value="Genomic_DNA"/>
</dbReference>
<proteinExistence type="predicted"/>
<dbReference type="InterPro" id="IPR051104">
    <property type="entry name" value="FAD_monoxygenase"/>
</dbReference>
<dbReference type="RefSeq" id="XP_008083745.1">
    <property type="nucleotide sequence ID" value="XM_008085554.1"/>
</dbReference>
<protein>
    <submittedName>
        <fullName evidence="5">FAD/NAD(P)-binding protein</fullName>
    </submittedName>
</protein>
<dbReference type="Pfam" id="PF01494">
    <property type="entry name" value="FAD_binding_3"/>
    <property type="match status" value="1"/>
</dbReference>
<accession>S3DC98</accession>
<keyword evidence="6" id="KW-1185">Reference proteome</keyword>
<sequence>MPPTNDPKKPFHIAVCGGGIGGLALTIGLLHQHISCTVYEAAHEFAEIGAGVSFGPNSIRAMSLLDPSIEEGYRSIETRNAWDSKKPIWFDFRLGMKPETWDESFGNPVGEDGQWIAAPEAGHDVGQCSVHRAHFLDVLVKMVPDGVAKFGKRVEEVVELPSGKMELTFHDGSKAEADAVIGCDGVKSRTRQIILGKDHPSTNASFTGKYAYRGLIPMEKAIEAVGEELAVNSQMYLGHHGHILTFPIEKGKTMNVVAFRSMDGEWTDEKWVLPMKREDMVKDYEGWGAHVSKILPLMEKPDIWALFDHPAAPTYYKKRFAMLGDAAHASTPHQGAGAGQAIEDAYVLSSLLGEINSVDDIEKAFKAYDTIRRPRSQRVVTTSRDAARIYEFEDENLGSDLEKIRETLGERFKWIWDEDMVAQKDKALQLLRDEGVKVEL</sequence>
<evidence type="ECO:0000256" key="1">
    <source>
        <dbReference type="ARBA" id="ARBA00022630"/>
    </source>
</evidence>
<evidence type="ECO:0000256" key="3">
    <source>
        <dbReference type="ARBA" id="ARBA00023002"/>
    </source>
</evidence>
<dbReference type="Gene3D" id="3.50.50.60">
    <property type="entry name" value="FAD/NAD(P)-binding domain"/>
    <property type="match status" value="1"/>
</dbReference>
<dbReference type="FunFam" id="3.50.50.60:FF:000153">
    <property type="entry name" value="Salicylate hydroxylase, putative"/>
    <property type="match status" value="1"/>
</dbReference>
<dbReference type="InterPro" id="IPR002938">
    <property type="entry name" value="FAD-bd"/>
</dbReference>